<dbReference type="Proteomes" id="UP000433652">
    <property type="component" value="Unassembled WGS sequence"/>
</dbReference>
<keyword evidence="1" id="KW-0732">Signal</keyword>
<dbReference type="AlphaFoldDB" id="A0A6I4SXM0"/>
<proteinExistence type="predicted"/>
<organism evidence="3 4">
    <name type="scientific">Croceibacterium salegens</name>
    <dbReference type="NCBI Taxonomy" id="1737568"/>
    <lineage>
        <taxon>Bacteria</taxon>
        <taxon>Pseudomonadati</taxon>
        <taxon>Pseudomonadota</taxon>
        <taxon>Alphaproteobacteria</taxon>
        <taxon>Sphingomonadales</taxon>
        <taxon>Erythrobacteraceae</taxon>
        <taxon>Croceibacterium</taxon>
    </lineage>
</organism>
<comment type="caution">
    <text evidence="3">The sequence shown here is derived from an EMBL/GenBank/DDBJ whole genome shotgun (WGS) entry which is preliminary data.</text>
</comment>
<dbReference type="Gene3D" id="3.30.1150.10">
    <property type="match status" value="1"/>
</dbReference>
<evidence type="ECO:0000259" key="2">
    <source>
        <dbReference type="Pfam" id="PF03544"/>
    </source>
</evidence>
<reference evidence="3 4" key="1">
    <citation type="submission" date="2019-12" db="EMBL/GenBank/DDBJ databases">
        <title>Genomic-based taxomic classification of the family Erythrobacteraceae.</title>
        <authorList>
            <person name="Xu L."/>
        </authorList>
    </citation>
    <scope>NUCLEOTIDE SEQUENCE [LARGE SCALE GENOMIC DNA]</scope>
    <source>
        <strain evidence="3 4">MCCC 1K01500</strain>
    </source>
</reference>
<dbReference type="SUPFAM" id="SSF74653">
    <property type="entry name" value="TolA/TonB C-terminal domain"/>
    <property type="match status" value="1"/>
</dbReference>
<dbReference type="OrthoDB" id="7585155at2"/>
<feature type="signal peptide" evidence="1">
    <location>
        <begin position="1"/>
        <end position="18"/>
    </location>
</feature>
<accession>A0A6I4SXM0</accession>
<dbReference type="EMBL" id="WTYM01000044">
    <property type="protein sequence ID" value="MXO60089.1"/>
    <property type="molecule type" value="Genomic_DNA"/>
</dbReference>
<feature type="domain" description="TonB C-terminal" evidence="2">
    <location>
        <begin position="48"/>
        <end position="90"/>
    </location>
</feature>
<dbReference type="RefSeq" id="WP_159795288.1">
    <property type="nucleotide sequence ID" value="NZ_WTYM01000044.1"/>
</dbReference>
<feature type="chain" id="PRO_5026243599" description="TonB C-terminal domain-containing protein" evidence="1">
    <location>
        <begin position="19"/>
        <end position="121"/>
    </location>
</feature>
<evidence type="ECO:0000313" key="4">
    <source>
        <dbReference type="Proteomes" id="UP000433652"/>
    </source>
</evidence>
<name>A0A6I4SXM0_9SPHN</name>
<protein>
    <recommendedName>
        <fullName evidence="2">TonB C-terminal domain-containing protein</fullName>
    </recommendedName>
</protein>
<dbReference type="Pfam" id="PF03544">
    <property type="entry name" value="TonB_C"/>
    <property type="match status" value="1"/>
</dbReference>
<evidence type="ECO:0000313" key="3">
    <source>
        <dbReference type="EMBL" id="MXO60089.1"/>
    </source>
</evidence>
<keyword evidence="4" id="KW-1185">Reference proteome</keyword>
<gene>
    <name evidence="3" type="ORF">GRI89_11120</name>
</gene>
<sequence>MRFRLILLLAMAPAPVAAVEATTPMPKEGTLQIDNSQLQFGPGQERRTVTYQLEIDERGRANVCRVMRTSGDELFDKSVCKQLRKTARFNREQGTLFQDVSRYYNGYFYATPGSRGGQPAG</sequence>
<dbReference type="GO" id="GO:0055085">
    <property type="term" value="P:transmembrane transport"/>
    <property type="evidence" value="ECO:0007669"/>
    <property type="project" value="InterPro"/>
</dbReference>
<dbReference type="InterPro" id="IPR037682">
    <property type="entry name" value="TonB_C"/>
</dbReference>
<evidence type="ECO:0000256" key="1">
    <source>
        <dbReference type="SAM" id="SignalP"/>
    </source>
</evidence>